<feature type="transmembrane region" description="Helical" evidence="6">
    <location>
        <begin position="732"/>
        <end position="751"/>
    </location>
</feature>
<dbReference type="EMBL" id="JAESIY010000007">
    <property type="protein sequence ID" value="MBL3657360.1"/>
    <property type="molecule type" value="Genomic_DNA"/>
</dbReference>
<sequence>MFTNFLILAWRNIKKQKWFAVINILGLATGLSATFLILLFMADEWQANNWFKHAENHYMLESEWSAGVSRPEFTTLAPLGKELKEQYPQLVANYFTIDAVSCNVSDGEKKNFRLNLQIADGNMLTMFGIPLVTGNPQTAMDDPDGLVLQHDVALKFFGSTDILGKTLILETQNENNNSRGFKEYRISGVIDQIPENSLTDNLGDRVDIYVNSANAIYFRSEDVFQSWGNYILQTRLELQPGVYPKDLEVPLHELISANAPDFLVKDLTAKLTPLKSYNLIQNEEAKQRLLLVLGLVALFILLMAMINFVNISIGIANRRMKEIGVRKAIGSNRKELIWQFLLESTLLSVLAFALAMSLIQLVIPYYAQLLQKTGFSNISFWPLTLIMGSIAIITGILSGLYPALILSKLHVVKALKGKVIVRHNAFDIKKVLLVAQFSLALFFILSTLTISSQMDYLLNKDLGYDNSNVLVVSSVPRWYGPSGVSKMLSMKHEFNEIPGVQQVSLSYEIPDGRFGMEQSVKPSSANEDSYELFGQIICDSEYQDVYEFEMAEGRFFNDSDKALNKVVINETAAKSLFGDKPAVGEMIDERVMKQREIIGVVKDFHFSSLHENMRGLYFTPVDSAEIFRFLSFKLNGNTKDVTAAIEAKWRQVFPLVPFESFFLEDKLTELYADDTQFKKAFSTASIFAILIVLVGVFGVTMQNFAYRIKEIGIRKVLGASALNIWKLLGKELLSVYSIAAFMGVMAAYMMMNQWLKGFAYKIAQPYILYTFGIIGFLLIIMFTVSIELIKVIRINPVDSLKSE</sequence>
<keyword evidence="4 6" id="KW-1133">Transmembrane helix</keyword>
<feature type="transmembrane region" description="Helical" evidence="6">
    <location>
        <begin position="431"/>
        <end position="450"/>
    </location>
</feature>
<dbReference type="PANTHER" id="PTHR30572:SF18">
    <property type="entry name" value="ABC-TYPE MACROLIDE FAMILY EXPORT SYSTEM PERMEASE COMPONENT 2"/>
    <property type="match status" value="1"/>
</dbReference>
<name>A0A937FAM0_9BACT</name>
<evidence type="ECO:0000256" key="1">
    <source>
        <dbReference type="ARBA" id="ARBA00004651"/>
    </source>
</evidence>
<evidence type="ECO:0000259" key="8">
    <source>
        <dbReference type="Pfam" id="PF12704"/>
    </source>
</evidence>
<reference evidence="9" key="1">
    <citation type="submission" date="2021-01" db="EMBL/GenBank/DDBJ databases">
        <title>Fulvivirga kasyanovii gen. nov., sp nov., a novel member of the phylum Bacteroidetes isolated from seawater in a mussel farm.</title>
        <authorList>
            <person name="Zhao L.-H."/>
            <person name="Wang Z.-J."/>
        </authorList>
    </citation>
    <scope>NUCLEOTIDE SEQUENCE</scope>
    <source>
        <strain evidence="9">2943</strain>
    </source>
</reference>
<feature type="domain" description="ABC3 transporter permease C-terminal" evidence="7">
    <location>
        <begin position="295"/>
        <end position="409"/>
    </location>
</feature>
<comment type="caution">
    <text evidence="9">The sequence shown here is derived from an EMBL/GenBank/DDBJ whole genome shotgun (WGS) entry which is preliminary data.</text>
</comment>
<organism evidence="9 10">
    <name type="scientific">Fulvivirga sediminis</name>
    <dbReference type="NCBI Taxonomy" id="2803949"/>
    <lineage>
        <taxon>Bacteria</taxon>
        <taxon>Pseudomonadati</taxon>
        <taxon>Bacteroidota</taxon>
        <taxon>Cytophagia</taxon>
        <taxon>Cytophagales</taxon>
        <taxon>Fulvivirgaceae</taxon>
        <taxon>Fulvivirga</taxon>
    </lineage>
</organism>
<dbReference type="Pfam" id="PF12704">
    <property type="entry name" value="MacB_PCD"/>
    <property type="match status" value="2"/>
</dbReference>
<feature type="domain" description="MacB-like periplasmic core" evidence="8">
    <location>
        <begin position="21"/>
        <end position="242"/>
    </location>
</feature>
<keyword evidence="5 6" id="KW-0472">Membrane</keyword>
<proteinExistence type="predicted"/>
<feature type="transmembrane region" description="Helical" evidence="6">
    <location>
        <begin position="766"/>
        <end position="789"/>
    </location>
</feature>
<feature type="transmembrane region" description="Helical" evidence="6">
    <location>
        <begin position="383"/>
        <end position="406"/>
    </location>
</feature>
<evidence type="ECO:0000256" key="2">
    <source>
        <dbReference type="ARBA" id="ARBA00022475"/>
    </source>
</evidence>
<feature type="transmembrane region" description="Helical" evidence="6">
    <location>
        <begin position="20"/>
        <end position="42"/>
    </location>
</feature>
<dbReference type="PANTHER" id="PTHR30572">
    <property type="entry name" value="MEMBRANE COMPONENT OF TRANSPORTER-RELATED"/>
    <property type="match status" value="1"/>
</dbReference>
<feature type="transmembrane region" description="Helical" evidence="6">
    <location>
        <begin position="289"/>
        <end position="315"/>
    </location>
</feature>
<dbReference type="GO" id="GO:0005886">
    <property type="term" value="C:plasma membrane"/>
    <property type="evidence" value="ECO:0007669"/>
    <property type="project" value="UniProtKB-SubCell"/>
</dbReference>
<evidence type="ECO:0000313" key="9">
    <source>
        <dbReference type="EMBL" id="MBL3657360.1"/>
    </source>
</evidence>
<evidence type="ECO:0000256" key="4">
    <source>
        <dbReference type="ARBA" id="ARBA00022989"/>
    </source>
</evidence>
<feature type="domain" description="ABC3 transporter permease C-terminal" evidence="7">
    <location>
        <begin position="683"/>
        <end position="796"/>
    </location>
</feature>
<dbReference type="GO" id="GO:0022857">
    <property type="term" value="F:transmembrane transporter activity"/>
    <property type="evidence" value="ECO:0007669"/>
    <property type="project" value="TreeGrafter"/>
</dbReference>
<keyword evidence="2" id="KW-1003">Cell membrane</keyword>
<protein>
    <submittedName>
        <fullName evidence="9">ABC transporter permease</fullName>
    </submittedName>
</protein>
<evidence type="ECO:0000313" key="10">
    <source>
        <dbReference type="Proteomes" id="UP000659388"/>
    </source>
</evidence>
<feature type="domain" description="MacB-like periplasmic core" evidence="8">
    <location>
        <begin position="443"/>
        <end position="635"/>
    </location>
</feature>
<dbReference type="InterPro" id="IPR050250">
    <property type="entry name" value="Macrolide_Exporter_MacB"/>
</dbReference>
<dbReference type="AlphaFoldDB" id="A0A937FAM0"/>
<keyword evidence="10" id="KW-1185">Reference proteome</keyword>
<dbReference type="Pfam" id="PF02687">
    <property type="entry name" value="FtsX"/>
    <property type="match status" value="2"/>
</dbReference>
<evidence type="ECO:0000256" key="3">
    <source>
        <dbReference type="ARBA" id="ARBA00022692"/>
    </source>
</evidence>
<dbReference type="InterPro" id="IPR025857">
    <property type="entry name" value="MacB_PCD"/>
</dbReference>
<keyword evidence="3 6" id="KW-0812">Transmembrane</keyword>
<accession>A0A937FAM0</accession>
<dbReference type="Proteomes" id="UP000659388">
    <property type="component" value="Unassembled WGS sequence"/>
</dbReference>
<dbReference type="RefSeq" id="WP_202245137.1">
    <property type="nucleotide sequence ID" value="NZ_JAESIY010000007.1"/>
</dbReference>
<evidence type="ECO:0000259" key="7">
    <source>
        <dbReference type="Pfam" id="PF02687"/>
    </source>
</evidence>
<feature type="transmembrane region" description="Helical" evidence="6">
    <location>
        <begin position="336"/>
        <end position="363"/>
    </location>
</feature>
<feature type="transmembrane region" description="Helical" evidence="6">
    <location>
        <begin position="686"/>
        <end position="706"/>
    </location>
</feature>
<evidence type="ECO:0000256" key="5">
    <source>
        <dbReference type="ARBA" id="ARBA00023136"/>
    </source>
</evidence>
<comment type="subcellular location">
    <subcellularLocation>
        <location evidence="1">Cell membrane</location>
        <topology evidence="1">Multi-pass membrane protein</topology>
    </subcellularLocation>
</comment>
<gene>
    <name evidence="9" type="ORF">JL102_14530</name>
</gene>
<evidence type="ECO:0000256" key="6">
    <source>
        <dbReference type="SAM" id="Phobius"/>
    </source>
</evidence>
<dbReference type="InterPro" id="IPR003838">
    <property type="entry name" value="ABC3_permease_C"/>
</dbReference>